<name>A0A1E4SC43_9ASCO</name>
<evidence type="ECO:0000313" key="2">
    <source>
        <dbReference type="Proteomes" id="UP000094285"/>
    </source>
</evidence>
<proteinExistence type="predicted"/>
<dbReference type="Proteomes" id="UP000094285">
    <property type="component" value="Unassembled WGS sequence"/>
</dbReference>
<dbReference type="InterPro" id="IPR055334">
    <property type="entry name" value="PEX8-like"/>
</dbReference>
<dbReference type="PANTHER" id="PTHR39214">
    <property type="entry name" value="MICROBODY (PEROXISOME) BIOGENESIS PROTEIN PEROXIN 8 (EUROFUNG)"/>
    <property type="match status" value="1"/>
</dbReference>
<dbReference type="GeneID" id="30986060"/>
<protein>
    <submittedName>
        <fullName evidence="1">Uncharacterized protein</fullName>
    </submittedName>
</protein>
<organism evidence="1 2">
    <name type="scientific">Suhomyces tanzawaensis NRRL Y-17324</name>
    <dbReference type="NCBI Taxonomy" id="984487"/>
    <lineage>
        <taxon>Eukaryota</taxon>
        <taxon>Fungi</taxon>
        <taxon>Dikarya</taxon>
        <taxon>Ascomycota</taxon>
        <taxon>Saccharomycotina</taxon>
        <taxon>Pichiomycetes</taxon>
        <taxon>Debaryomycetaceae</taxon>
        <taxon>Suhomyces</taxon>
    </lineage>
</organism>
<dbReference type="RefSeq" id="XP_020062170.1">
    <property type="nucleotide sequence ID" value="XM_020211924.1"/>
</dbReference>
<dbReference type="PANTHER" id="PTHR39214:SF1">
    <property type="entry name" value="MICROBODY (PEROXISOME) BIOGENESIS PROTEIN PEROXIN 8 (EUROFUNG)"/>
    <property type="match status" value="1"/>
</dbReference>
<dbReference type="STRING" id="984487.A0A1E4SC43"/>
<dbReference type="EMBL" id="KV453916">
    <property type="protein sequence ID" value="ODV77048.1"/>
    <property type="molecule type" value="Genomic_DNA"/>
</dbReference>
<accession>A0A1E4SC43</accession>
<gene>
    <name evidence="1" type="ORF">CANTADRAFT_92193</name>
</gene>
<reference evidence="2" key="1">
    <citation type="submission" date="2016-05" db="EMBL/GenBank/DDBJ databases">
        <title>Comparative genomics of biotechnologically important yeasts.</title>
        <authorList>
            <consortium name="DOE Joint Genome Institute"/>
            <person name="Riley R."/>
            <person name="Haridas S."/>
            <person name="Wolfe K.H."/>
            <person name="Lopes M.R."/>
            <person name="Hittinger C.T."/>
            <person name="Goker M."/>
            <person name="Salamov A."/>
            <person name="Wisecaver J."/>
            <person name="Long T.M."/>
            <person name="Aerts A.L."/>
            <person name="Barry K."/>
            <person name="Choi C."/>
            <person name="Clum A."/>
            <person name="Coughlan A.Y."/>
            <person name="Deshpande S."/>
            <person name="Douglass A.P."/>
            <person name="Hanson S.J."/>
            <person name="Klenk H.-P."/>
            <person name="Labutti K."/>
            <person name="Lapidus A."/>
            <person name="Lindquist E."/>
            <person name="Lipzen A."/>
            <person name="Meier-Kolthoff J.P."/>
            <person name="Ohm R.A."/>
            <person name="Otillar R.P."/>
            <person name="Pangilinan J."/>
            <person name="Peng Y."/>
            <person name="Rokas A."/>
            <person name="Rosa C.A."/>
            <person name="Scheuner C."/>
            <person name="Sibirny A.A."/>
            <person name="Slot J.C."/>
            <person name="Stielow J.B."/>
            <person name="Sun H."/>
            <person name="Kurtzman C.P."/>
            <person name="Blackwell M."/>
            <person name="Grigoriev I.V."/>
            <person name="Jeffries T.W."/>
        </authorList>
    </citation>
    <scope>NUCLEOTIDE SEQUENCE [LARGE SCALE GENOMIC DNA]</scope>
    <source>
        <strain evidence="2">NRRL Y-17324</strain>
    </source>
</reference>
<dbReference type="AlphaFoldDB" id="A0A1E4SC43"/>
<dbReference type="OrthoDB" id="2357318at2759"/>
<keyword evidence="2" id="KW-1185">Reference proteome</keyword>
<sequence>MDKLGPQARALMGHSSSLAVPQELDFLINDLRAPKPDVTVSKVLGYIYHYLPFVKHEHNLRLVVASFLNSPVCFGSVVPSFEDNYLIIEVFKLILDKKLKVSQPTLDIKTFYTVLLKELTHFVDFNPYQNSWKVLPIISGIQLALELRDQLYSKNNFIQYGWFFRDYDSKLRQLFQRAMRYSISPTFDDNVINLSLLSLAVTFKKDDKIEDFTKGISTHFLAQRTFELLYLNHESSNLIYSKFYHFALTPNLDEIIQKEIMQKPVIKHMNKLSFLLEAYFETLDYNNDSYELIMNICLQLQHFNRGLSSSVQKSIFNDPKGSSNPQAPFQHFWFLMKGILFLEVIIFQGILTRFLSSKNRNYLPILQRNQNEVKEAEYKQISLKILNNLYYLNFILLSIGQGGFDNYNFVYYLAIEIALSGGVSFEKFTMHLIGDYNEVNLYADALNKNYVGRSKVLFVLGLWENYLQLGTKNIDFTKGEIYDLCIHLADDAKYSDNDLIEASHSVLLLCFSAQGNIQEYIQYVELLFGQFPSRLSSNQLSIAIETLGKKILSNPIVLHGSRTSADEFLEFLLARTSELKSGIPIKAPSVQTDTFSSAQPIPEIEANSTLRNMGEKKRKENDIIKANKRKKPKDLMRIDLLPPGKVAKDYVFRNRIILETTREAYITSFINVVPYLPLSVFSYWLDNIWELIQESDPEERNFLTSVLWRVLSENLDLNRSELAYRWWYLEKEIPQAPQGVHL</sequence>
<evidence type="ECO:0000313" key="1">
    <source>
        <dbReference type="EMBL" id="ODV77048.1"/>
    </source>
</evidence>